<dbReference type="PROSITE" id="PS50846">
    <property type="entry name" value="HMA_2"/>
    <property type="match status" value="1"/>
</dbReference>
<evidence type="ECO:0000313" key="4">
    <source>
        <dbReference type="Proteomes" id="UP000535406"/>
    </source>
</evidence>
<dbReference type="RefSeq" id="WP_184140585.1">
    <property type="nucleotide sequence ID" value="NZ_JACHIK010000002.1"/>
</dbReference>
<dbReference type="Proteomes" id="UP000535406">
    <property type="component" value="Unassembled WGS sequence"/>
</dbReference>
<dbReference type="InterPro" id="IPR017969">
    <property type="entry name" value="Heavy-metal-associated_CS"/>
</dbReference>
<protein>
    <submittedName>
        <fullName evidence="3">Copper chaperone</fullName>
    </submittedName>
</protein>
<accession>A0A7W7YRT9</accession>
<dbReference type="AlphaFoldDB" id="A0A7W7YRT9"/>
<organism evidence="3 4">
    <name type="scientific">Shinella fusca</name>
    <dbReference type="NCBI Taxonomy" id="544480"/>
    <lineage>
        <taxon>Bacteria</taxon>
        <taxon>Pseudomonadati</taxon>
        <taxon>Pseudomonadota</taxon>
        <taxon>Alphaproteobacteria</taxon>
        <taxon>Hyphomicrobiales</taxon>
        <taxon>Rhizobiaceae</taxon>
        <taxon>Shinella</taxon>
    </lineage>
</organism>
<feature type="domain" description="HMA" evidence="2">
    <location>
        <begin position="5"/>
        <end position="68"/>
    </location>
</feature>
<gene>
    <name evidence="3" type="ORF">HNQ66_000536</name>
</gene>
<dbReference type="Gene3D" id="3.30.70.100">
    <property type="match status" value="1"/>
</dbReference>
<dbReference type="InterPro" id="IPR036163">
    <property type="entry name" value="HMA_dom_sf"/>
</dbReference>
<evidence type="ECO:0000256" key="1">
    <source>
        <dbReference type="ARBA" id="ARBA00022723"/>
    </source>
</evidence>
<keyword evidence="1" id="KW-0479">Metal-binding</keyword>
<dbReference type="EMBL" id="JACHIK010000002">
    <property type="protein sequence ID" value="MBB5041153.1"/>
    <property type="molecule type" value="Genomic_DNA"/>
</dbReference>
<evidence type="ECO:0000313" key="3">
    <source>
        <dbReference type="EMBL" id="MBB5041153.1"/>
    </source>
</evidence>
<evidence type="ECO:0000259" key="2">
    <source>
        <dbReference type="PROSITE" id="PS50846"/>
    </source>
</evidence>
<name>A0A7W7YRT9_9HYPH</name>
<dbReference type="SUPFAM" id="SSF55008">
    <property type="entry name" value="HMA, heavy metal-associated domain"/>
    <property type="match status" value="1"/>
</dbReference>
<dbReference type="Pfam" id="PF00403">
    <property type="entry name" value="HMA"/>
    <property type="match status" value="1"/>
</dbReference>
<dbReference type="CDD" id="cd00371">
    <property type="entry name" value="HMA"/>
    <property type="match status" value="1"/>
</dbReference>
<comment type="caution">
    <text evidence="3">The sequence shown here is derived from an EMBL/GenBank/DDBJ whole genome shotgun (WGS) entry which is preliminary data.</text>
</comment>
<proteinExistence type="predicted"/>
<dbReference type="PROSITE" id="PS01047">
    <property type="entry name" value="HMA_1"/>
    <property type="match status" value="1"/>
</dbReference>
<dbReference type="GO" id="GO:0046872">
    <property type="term" value="F:metal ion binding"/>
    <property type="evidence" value="ECO:0007669"/>
    <property type="project" value="UniProtKB-KW"/>
</dbReference>
<keyword evidence="4" id="KW-1185">Reference proteome</keyword>
<reference evidence="3 4" key="1">
    <citation type="submission" date="2020-08" db="EMBL/GenBank/DDBJ databases">
        <title>Genomic Encyclopedia of Type Strains, Phase IV (KMG-IV): sequencing the most valuable type-strain genomes for metagenomic binning, comparative biology and taxonomic classification.</title>
        <authorList>
            <person name="Goeker M."/>
        </authorList>
    </citation>
    <scope>NUCLEOTIDE SEQUENCE [LARGE SCALE GENOMIC DNA]</scope>
    <source>
        <strain evidence="3 4">DSM 21319</strain>
    </source>
</reference>
<dbReference type="InterPro" id="IPR006121">
    <property type="entry name" value="HMA_dom"/>
</dbReference>
<sequence length="70" mass="7177">MTDQDTLAFTVADMTCGHCVKAITGAVLAAYPAARVEIDLPAKRVLVENAGDRAAVAAVIEAEGYSPADA</sequence>